<proteinExistence type="predicted"/>
<name>A0A1Y1I7K8_KLENI</name>
<evidence type="ECO:0008006" key="4">
    <source>
        <dbReference type="Google" id="ProtNLM"/>
    </source>
</evidence>
<dbReference type="PANTHER" id="PTHR34305:SF1">
    <property type="entry name" value="SWIM-TYPE DOMAIN-CONTAINING PROTEIN"/>
    <property type="match status" value="1"/>
</dbReference>
<evidence type="ECO:0000313" key="3">
    <source>
        <dbReference type="Proteomes" id="UP000054558"/>
    </source>
</evidence>
<feature type="region of interest" description="Disordered" evidence="1">
    <location>
        <begin position="88"/>
        <end position="113"/>
    </location>
</feature>
<keyword evidence="3" id="KW-1185">Reference proteome</keyword>
<accession>A0A1Y1I7K8</accession>
<evidence type="ECO:0000313" key="2">
    <source>
        <dbReference type="EMBL" id="GAQ86513.1"/>
    </source>
</evidence>
<evidence type="ECO:0000256" key="1">
    <source>
        <dbReference type="SAM" id="MobiDB-lite"/>
    </source>
</evidence>
<dbReference type="EMBL" id="DF237242">
    <property type="protein sequence ID" value="GAQ86513.1"/>
    <property type="molecule type" value="Genomic_DNA"/>
</dbReference>
<organism evidence="2 3">
    <name type="scientific">Klebsormidium nitens</name>
    <name type="common">Green alga</name>
    <name type="synonym">Ulothrix nitens</name>
    <dbReference type="NCBI Taxonomy" id="105231"/>
    <lineage>
        <taxon>Eukaryota</taxon>
        <taxon>Viridiplantae</taxon>
        <taxon>Streptophyta</taxon>
        <taxon>Klebsormidiophyceae</taxon>
        <taxon>Klebsormidiales</taxon>
        <taxon>Klebsormidiaceae</taxon>
        <taxon>Klebsormidium</taxon>
    </lineage>
</organism>
<reference evidence="2 3" key="1">
    <citation type="journal article" date="2014" name="Nat. Commun.">
        <title>Klebsormidium flaccidum genome reveals primary factors for plant terrestrial adaptation.</title>
        <authorList>
            <person name="Hori K."/>
            <person name="Maruyama F."/>
            <person name="Fujisawa T."/>
            <person name="Togashi T."/>
            <person name="Yamamoto N."/>
            <person name="Seo M."/>
            <person name="Sato S."/>
            <person name="Yamada T."/>
            <person name="Mori H."/>
            <person name="Tajima N."/>
            <person name="Moriyama T."/>
            <person name="Ikeuchi M."/>
            <person name="Watanabe M."/>
            <person name="Wada H."/>
            <person name="Kobayashi K."/>
            <person name="Saito M."/>
            <person name="Masuda T."/>
            <person name="Sasaki-Sekimoto Y."/>
            <person name="Mashiguchi K."/>
            <person name="Awai K."/>
            <person name="Shimojima M."/>
            <person name="Masuda S."/>
            <person name="Iwai M."/>
            <person name="Nobusawa T."/>
            <person name="Narise T."/>
            <person name="Kondo S."/>
            <person name="Saito H."/>
            <person name="Sato R."/>
            <person name="Murakawa M."/>
            <person name="Ihara Y."/>
            <person name="Oshima-Yamada Y."/>
            <person name="Ohtaka K."/>
            <person name="Satoh M."/>
            <person name="Sonobe K."/>
            <person name="Ishii M."/>
            <person name="Ohtani R."/>
            <person name="Kanamori-Sato M."/>
            <person name="Honoki R."/>
            <person name="Miyazaki D."/>
            <person name="Mochizuki H."/>
            <person name="Umetsu J."/>
            <person name="Higashi K."/>
            <person name="Shibata D."/>
            <person name="Kamiya Y."/>
            <person name="Sato N."/>
            <person name="Nakamura Y."/>
            <person name="Tabata S."/>
            <person name="Ida S."/>
            <person name="Kurokawa K."/>
            <person name="Ohta H."/>
        </authorList>
    </citation>
    <scope>NUCLEOTIDE SEQUENCE [LARGE SCALE GENOMIC DNA]</scope>
    <source>
        <strain evidence="2 3">NIES-2285</strain>
    </source>
</reference>
<sequence>MKGYLVSCSVPKSKQKRQLLCLGCVDKLRMGKLKLSADVESVSLCNRGHGQQDALIFERQASGSWRQTLELTNELLEAVVIANESTVSRKRPKKPAAESALNRGMQAGSRAREMLPGSVPERSCWHLQPEAHIGIAAQAALFLSGVLEGTCRLVVPAGVDAYAAAPLRFYMTYWDHNRGRPKALGKPTKEKALLEESWWDSQGHLNCSCDRGRLARDAPCVHKLVLAALGASGLEQRGLPTARELGRGAGLVEQVGTDSTGRFFAARSSPKGVSPAHKMLHQSIDGLWYCQGKRDGCPSQHHCSHIIAADRAVRAGQVHFAQGLHLGQDALSRARQWLERWNGALPLLGRSREERELRASYEGAGEEEAHLIGLISGQRHEPAGCAGVDCFCQEHQQLFGAAEPSTSALPRGVDVSEPWTGVRRSKQWWRSHAGEAPLTVRVAPQSVREPPAEALGKEAIRCWVSSCGSCTLEGALRGCQHEGVGRAPVMLQETQAVQVTKPKLSQLSDAPDFHDPWVTRLRCGPIRVSKLVGRDFQELGELGVLSAPCPLEPPPCGGK</sequence>
<dbReference type="AlphaFoldDB" id="A0A1Y1I7K8"/>
<dbReference type="PANTHER" id="PTHR34305">
    <property type="entry name" value="EXPRESSED PROTEIN"/>
    <property type="match status" value="1"/>
</dbReference>
<gene>
    <name evidence="2" type="ORF">KFL_002930100</name>
</gene>
<protein>
    <recommendedName>
        <fullName evidence="4">SWIM-type domain-containing protein</fullName>
    </recommendedName>
</protein>
<dbReference type="Proteomes" id="UP000054558">
    <property type="component" value="Unassembled WGS sequence"/>
</dbReference>